<comment type="caution">
    <text evidence="2">The sequence shown here is derived from an EMBL/GenBank/DDBJ whole genome shotgun (WGS) entry which is preliminary data.</text>
</comment>
<accession>A0AAV3AEW9</accession>
<feature type="transmembrane region" description="Helical" evidence="1">
    <location>
        <begin position="30"/>
        <end position="50"/>
    </location>
</feature>
<evidence type="ECO:0000256" key="1">
    <source>
        <dbReference type="SAM" id="Phobius"/>
    </source>
</evidence>
<dbReference type="Proteomes" id="UP001181693">
    <property type="component" value="Unassembled WGS sequence"/>
</dbReference>
<keyword evidence="3" id="KW-1185">Reference proteome</keyword>
<sequence length="88" mass="10201">MFPVMFKIYAPPCAYDQLKNVVTLKSRKKYSLLFTAVNFFSANVTFHFVYRICFQANNSAKTLPFPNCYVMLAIRCFVTILQHMADSN</sequence>
<keyword evidence="1" id="KW-0472">Membrane</keyword>
<organism evidence="2 3">
    <name type="scientific">Pyxicephalus adspersus</name>
    <name type="common">African bullfrog</name>
    <dbReference type="NCBI Taxonomy" id="30357"/>
    <lineage>
        <taxon>Eukaryota</taxon>
        <taxon>Metazoa</taxon>
        <taxon>Chordata</taxon>
        <taxon>Craniata</taxon>
        <taxon>Vertebrata</taxon>
        <taxon>Euteleostomi</taxon>
        <taxon>Amphibia</taxon>
        <taxon>Batrachia</taxon>
        <taxon>Anura</taxon>
        <taxon>Neobatrachia</taxon>
        <taxon>Ranoidea</taxon>
        <taxon>Pyxicephalidae</taxon>
        <taxon>Pyxicephalinae</taxon>
        <taxon>Pyxicephalus</taxon>
    </lineage>
</organism>
<keyword evidence="1" id="KW-1133">Transmembrane helix</keyword>
<evidence type="ECO:0000313" key="3">
    <source>
        <dbReference type="Proteomes" id="UP001181693"/>
    </source>
</evidence>
<protein>
    <submittedName>
        <fullName evidence="2">Uncharacterized protein</fullName>
    </submittedName>
</protein>
<proteinExistence type="predicted"/>
<dbReference type="EMBL" id="DYDO01000002">
    <property type="protein sequence ID" value="DBA29894.1"/>
    <property type="molecule type" value="Genomic_DNA"/>
</dbReference>
<name>A0AAV3AEW9_PYXAD</name>
<keyword evidence="1" id="KW-0812">Transmembrane</keyword>
<reference evidence="2" key="1">
    <citation type="thesis" date="2020" institute="ProQuest LLC" country="789 East Eisenhower Parkway, Ann Arbor, MI, USA">
        <title>Comparative Genomics and Chromosome Evolution.</title>
        <authorList>
            <person name="Mudd A.B."/>
        </authorList>
    </citation>
    <scope>NUCLEOTIDE SEQUENCE</scope>
    <source>
        <strain evidence="2">1538</strain>
        <tissue evidence="2">Blood</tissue>
    </source>
</reference>
<evidence type="ECO:0000313" key="2">
    <source>
        <dbReference type="EMBL" id="DBA29894.1"/>
    </source>
</evidence>
<gene>
    <name evidence="2" type="ORF">GDO54_005946</name>
</gene>
<dbReference type="AlphaFoldDB" id="A0AAV3AEW9"/>